<gene>
    <name evidence="5" type="ORF">FJ657_12315</name>
</gene>
<dbReference type="OrthoDB" id="5242431at2"/>
<reference evidence="5 6" key="1">
    <citation type="submission" date="2019-06" db="EMBL/GenBank/DDBJ databases">
        <authorList>
            <person name="Li F."/>
        </authorList>
    </citation>
    <scope>NUCLEOTIDE SEQUENCE [LARGE SCALE GENOMIC DNA]</scope>
    <source>
        <strain evidence="5 6">10F1D-1</strain>
    </source>
</reference>
<dbReference type="EMBL" id="VHQG01000002">
    <property type="protein sequence ID" value="TPW76534.1"/>
    <property type="molecule type" value="Genomic_DNA"/>
</dbReference>
<dbReference type="RefSeq" id="WP_141163888.1">
    <property type="nucleotide sequence ID" value="NZ_VHQG01000002.1"/>
</dbReference>
<keyword evidence="2" id="KW-0804">Transcription</keyword>
<evidence type="ECO:0000256" key="2">
    <source>
        <dbReference type="ARBA" id="ARBA00023163"/>
    </source>
</evidence>
<keyword evidence="3" id="KW-1133">Transmembrane helix</keyword>
<organism evidence="5 6">
    <name type="scientific">Schumannella soli</name>
    <dbReference type="NCBI Taxonomy" id="2590779"/>
    <lineage>
        <taxon>Bacteria</taxon>
        <taxon>Bacillati</taxon>
        <taxon>Actinomycetota</taxon>
        <taxon>Actinomycetes</taxon>
        <taxon>Micrococcales</taxon>
        <taxon>Microbacteriaceae</taxon>
        <taxon>Schumannella</taxon>
    </lineage>
</organism>
<evidence type="ECO:0000256" key="1">
    <source>
        <dbReference type="ARBA" id="ARBA00023015"/>
    </source>
</evidence>
<dbReference type="Pfam" id="PF13490">
    <property type="entry name" value="zf-HC2"/>
    <property type="match status" value="1"/>
</dbReference>
<dbReference type="AlphaFoldDB" id="A0A506XUM3"/>
<dbReference type="InterPro" id="IPR041916">
    <property type="entry name" value="Anti_sigma_zinc_sf"/>
</dbReference>
<keyword evidence="1" id="KW-0805">Transcription regulation</keyword>
<feature type="transmembrane region" description="Helical" evidence="3">
    <location>
        <begin position="110"/>
        <end position="130"/>
    </location>
</feature>
<accession>A0A506XUM3</accession>
<comment type="caution">
    <text evidence="5">The sequence shown here is derived from an EMBL/GenBank/DDBJ whole genome shotgun (WGS) entry which is preliminary data.</text>
</comment>
<evidence type="ECO:0000313" key="6">
    <source>
        <dbReference type="Proteomes" id="UP000316252"/>
    </source>
</evidence>
<protein>
    <recommendedName>
        <fullName evidence="4">Putative zinc-finger domain-containing protein</fullName>
    </recommendedName>
</protein>
<name>A0A506XUM3_9MICO</name>
<dbReference type="InterPro" id="IPR027383">
    <property type="entry name" value="Znf_put"/>
</dbReference>
<feature type="domain" description="Putative zinc-finger" evidence="4">
    <location>
        <begin position="17"/>
        <end position="41"/>
    </location>
</feature>
<dbReference type="Gene3D" id="1.10.10.1320">
    <property type="entry name" value="Anti-sigma factor, zinc-finger domain"/>
    <property type="match status" value="1"/>
</dbReference>
<keyword evidence="6" id="KW-1185">Reference proteome</keyword>
<evidence type="ECO:0000259" key="4">
    <source>
        <dbReference type="Pfam" id="PF13490"/>
    </source>
</evidence>
<proteinExistence type="predicted"/>
<sequence length="246" mass="25909">MTDPNDHERLAQWDASYVLGALPPSERREYEAHLETCERCRAAVAELAPMPGLLSRLSVEQAASIGREADSGVPVPAPAPALSASTANGPPADLLSLVVARDRRRRRRRVGLVLAAAAAIALLVTVPLAVTQLGTPSTSAPIALERTLPTTALSASVRLTSVGWGTRIDMDCAYGADAAGPPKDGWVYGLYVVDRDGDESQVSTWKVTSRKDVNLTAATALARAEIARVEVRALPSGQELLGADPS</sequence>
<evidence type="ECO:0000256" key="3">
    <source>
        <dbReference type="SAM" id="Phobius"/>
    </source>
</evidence>
<keyword evidence="3" id="KW-0472">Membrane</keyword>
<dbReference type="Proteomes" id="UP000316252">
    <property type="component" value="Unassembled WGS sequence"/>
</dbReference>
<keyword evidence="3" id="KW-0812">Transmembrane</keyword>
<evidence type="ECO:0000313" key="5">
    <source>
        <dbReference type="EMBL" id="TPW76534.1"/>
    </source>
</evidence>